<dbReference type="Proteomes" id="UP000712570">
    <property type="component" value="Unassembled WGS sequence"/>
</dbReference>
<feature type="transmembrane region" description="Helical" evidence="1">
    <location>
        <begin position="80"/>
        <end position="104"/>
    </location>
</feature>
<dbReference type="EMBL" id="JAAOLX010000014">
    <property type="protein sequence ID" value="NHQ88381.1"/>
    <property type="molecule type" value="Genomic_DNA"/>
</dbReference>
<accession>A0ABX0L4J2</accession>
<comment type="caution">
    <text evidence="2">The sequence shown here is derived from an EMBL/GenBank/DDBJ whole genome shotgun (WGS) entry which is preliminary data.</text>
</comment>
<keyword evidence="1" id="KW-0812">Transmembrane</keyword>
<name>A0ABX0L4J2_9NEIS</name>
<sequence>MHNNLIRFFLISSFACVPLSILTAYTFGNSGHGGPGGWGSLFPATMCSAVLLAPLLLAVSISLRLHKKNAEDQKHTYAKLMLLLAAISLLLALFSLDLILSIIFSNYKSVTNLLF</sequence>
<proteinExistence type="predicted"/>
<evidence type="ECO:0000256" key="1">
    <source>
        <dbReference type="SAM" id="Phobius"/>
    </source>
</evidence>
<protein>
    <submittedName>
        <fullName evidence="2">Uncharacterized protein</fullName>
    </submittedName>
</protein>
<dbReference type="RefSeq" id="WP_166830059.1">
    <property type="nucleotide sequence ID" value="NZ_JAAOLX010000014.1"/>
</dbReference>
<keyword evidence="1" id="KW-1133">Transmembrane helix</keyword>
<evidence type="ECO:0000313" key="2">
    <source>
        <dbReference type="EMBL" id="NHQ88381.1"/>
    </source>
</evidence>
<keyword evidence="3" id="KW-1185">Reference proteome</keyword>
<evidence type="ECO:0000313" key="3">
    <source>
        <dbReference type="Proteomes" id="UP000712570"/>
    </source>
</evidence>
<reference evidence="2 3" key="1">
    <citation type="submission" date="2020-03" db="EMBL/GenBank/DDBJ databases">
        <title>Draft genome sequence of environmentally isolated violet-colored cultures.</title>
        <authorList>
            <person name="Wilson H.S."/>
        </authorList>
    </citation>
    <scope>NUCLEOTIDE SEQUENCE [LARGE SCALE GENOMIC DNA]</scope>
    <source>
        <strain evidence="2 3">HSC-16F04</strain>
    </source>
</reference>
<gene>
    <name evidence="2" type="ORF">HA050_19975</name>
</gene>
<feature type="transmembrane region" description="Helical" evidence="1">
    <location>
        <begin position="40"/>
        <end position="59"/>
    </location>
</feature>
<keyword evidence="1" id="KW-0472">Membrane</keyword>
<organism evidence="2 3">
    <name type="scientific">Iodobacter violaceini</name>
    <dbReference type="NCBI Taxonomy" id="3044271"/>
    <lineage>
        <taxon>Bacteria</taxon>
        <taxon>Pseudomonadati</taxon>
        <taxon>Pseudomonadota</taxon>
        <taxon>Betaproteobacteria</taxon>
        <taxon>Neisseriales</taxon>
        <taxon>Chitinibacteraceae</taxon>
        <taxon>Iodobacter</taxon>
    </lineage>
</organism>